<evidence type="ECO:0000256" key="8">
    <source>
        <dbReference type="SAM" id="MobiDB-lite"/>
    </source>
</evidence>
<dbReference type="EMBL" id="VJMH01005708">
    <property type="protein sequence ID" value="KAF0693365.1"/>
    <property type="molecule type" value="Genomic_DNA"/>
</dbReference>
<evidence type="ECO:0000256" key="6">
    <source>
        <dbReference type="ARBA" id="ARBA00023288"/>
    </source>
</evidence>
<reference evidence="9" key="2">
    <citation type="submission" date="2019-06" db="EMBL/GenBank/DDBJ databases">
        <title>Genomics analysis of Aphanomyces spp. identifies a new class of oomycete effector associated with host adaptation.</title>
        <authorList>
            <person name="Gaulin E."/>
        </authorList>
    </citation>
    <scope>NUCLEOTIDE SEQUENCE</scope>
    <source>
        <strain evidence="9">CBS 578.67</strain>
    </source>
</reference>
<dbReference type="OrthoDB" id="7537227at2759"/>
<comment type="subcellular location">
    <subcellularLocation>
        <location evidence="1">Vacuole membrane</location>
        <topology evidence="1">Lipid-anchor</topology>
    </subcellularLocation>
</comment>
<sequence>MGQITSAPCGSSLGPSTACSAASWEEVDVDDLQTQPIDIRHFLRRAEDEAQCWKARQLAQVQPIRLVTPADRFANRALKCSKQDVGRADYMPPTLLSPDEAVAALPLLMDDRWVYPLVGMLTSKDNKVAEMAMAALARVLDSEARQAMVVEAHGIEKLVHALAYAHLQRVALDALTALCNGNREISLDVAKRGTVDTIFDVCKLKLSNADDRKCSALQTLQMLVKHAEVKAMVATPARVTLLVDFLSHAHAPLAFYALSCLSELFHCASARKAAIAVHIIPTLLHYLQATATCNKTILLQAVYALSILGTHESDAFPLDDSVDAISHVMEVLRGALKRSRLASLVCMLVTGLSWQRPACHRFQVALREKTSPNLFAILASLLIGGSHDVLCAASIAVAALTHACLDNVHAFAKLDVHTILAKLLPHKDDRVSTCAAMGLSHFLTAYSLTSTKHTIAREPWQRDVAQAILDCSSPDGSSLDILYAIVVHGRVLDGANEWPPLVATLRPSAYEIQTALRLFVFCGEKHRWTNDAAITRLLGFLDVAATDQLLDLLLFFQTCTDPLGGDIEPKAFCDLLLAHGGLSQLMALLDDARASPPHACAVLATTIHLSHVYFSQPMPQPPAVVAELQRHVVDLVAHTDALDVLRVAVKLLDVTTDAKYCLSRVTLDTLLAGDLHCLANLLFAHCPKVQHGIALVLSRLVRHSRAGADAPWTPLPGALHQLTALLAVPDVAYAASHAWGSLLDDDNLALCEVFSTHVDGVPALLDLLETQRRPKHLTDTGRTLYRAAKHPAIQAQLLGRGLLLLEAAAVHVVDSLAHYAMLTLGQVGKNESLRHAAFSPSLVRQLLAFLASTPDDETVFPEPRRVCNVMDALCLVGEVCTDAASQQIALHAGLVDQVVGFVLAAPGQMDDVKLCALSALATLCTADATTREHILSDAVVDAVLRYLDADRESATEELVLLCLNILFQLLKAPATQALLAKSPRLGNILRTLRFDTSEKIRSLACQVIAVVACRCDSVKGDLCRMDVNNILFNLVVIESRDRPQHLQATSRVQRHALHALSVLCEGASPAAKTNKHEIFDLPDAVSTLLGMLRPPACVDAVESTALLAAILANATYHSPRNQRLVLQRHGGEAKLVALLEVYVGKMWHTSAFVEMLAIESMRALANLAMHPENRRDMGSDELLAALFHALQSDVAELHRFAALTMAQLCTGNDQHKVAMGAHGGLLPALAERLSSKHPHVLENVCFAITKLGTHGGNKIVFGANLVFERLLPLVLHTEIAIQKMAMTAIVVLIDGNDRNKASVVECNAIPILCGLCNASGVHTRLLEGALHTLAEIVPNHIVDVSKSINPAMLIHMLGSVNAKLQKAALQLLAHLTKESLNKVRYGDPSCVAAVVACLDPSSEEGRREDECAIDSDDDGVMQSLVDSEADLVIVELAATALANLSFEPRNTPTIVETDATLHVVSRLGELMESALQVAHADQRSQSPTKAKRKGGLSPLKLLPPPTNQEPTTMDARVVRPLLPSRPMQCQHILEQCSLVVNNCAHEILATRLVTESLVVVVCRMITHSSDLVKKCACFILTSWCAKQPPHQAWVMAQPHVLSTLIGMLNSSSPGILEAALWILTKLSTFGDTYVKMAANDIVRILESIVFRFHTTLGSGILDRAIRLLGNLGLHDTVRRTIRGEALVAGPLTSILDHQKQPLDDATTLSHVKNTTRLVGILLTDDALKLFFPKKALGVLQTIYVAPAAPVKVQRNIVVVFWLLSVVEEHRPLLARADDHDVVARLLAALARDEHDLAIRAHILSMLALWSGHEAICHTLFARGIVSSVLKYLVVADLDCARFAAVVVHHLSTLKDQVRTQLAAEGTTEIVLSLLRQCVDTPAPFDAFAYHLAGILANLTTHDDVKSVVVHAHGVATVLNFMRWKLDERVHDEAGRRGGDVLDLCAKIVANLSFDDASQVELVSLGCIELVLQVLGRAYASLAGVENYVLCLGNLSTVADAAIPRLERASAIPILLALLETHVATSPWISKCVIWAVSNMAMGSLTSKHQIHAFPHGLNLVLSLLAVPATQTKQTDTIVECALSCLSSIVQEEEIAHALGTCAALGHVLRFLEPDVRQSLQRKAVKIVGALASFGHAVYIDDLSRTHTNLLSIATDGTLKSIAPHAIHALRRISHLRNESPHVLCTNVAGIDALLQLITSDAASTVVDALHLIHHIATVTAPILSNAEYFASKRTCTQASELLSATSSEVEDGVVRLVAYLLAQSRFDHPGDTVENWPLVLSRLCRWWERQPDLAAHALCSSLLAGLDQMLACSTFVHTLHDAILTPKSLQCLSDLLPRLVDDAGDPSDDALACARAIVHLAASSPYYKTVLRDVGFPAQLLALLLVTPDEDTVLLLVVLGGIDLFNRMPGGVDQVFAVERGAARLLHLIFDGVADVATLSLTIVHVLVHVAPAVFRTTDGVASLAAKLQAETTAESRVRLLDCLVALWDDTPTTCRAVHESRVVPSVLATMLPRHSTESLRLLHALSTSIYFHLSLFHDAMTFLDLLRARTSASADDTTLVLSIVCNMCGCGGSPDHNDLCDQAILPSFIRDWADLNLIGTLLPLSQWMDAPVQAQKRRADLVSPRWATHVELVLRLLGKLMREPHHRLVFRDGVDLPDLLALLRVPISTMGGILEGVATVLAHISLEKDIQIMVVVEDGVTFLAKVLMAPETTLAVAYLLVQTVRNLSHDVEVQAILAAQHTFPYFIQLVASLAATSSSLAILAVEILHDISTTPQWVDVLIDHQCHQASVALLLRPSPVVDTSLSSSVDIDSLSITTLSNLCRTTTPAALATLHASSTVLQLTHLALPLFSSSSERHMRQLSLVLAGAAHCSQHSDAIRDQLASHERFFHALIAWFIAADAFDFADDAAAVTLLASQCSAPVGRQLVTRHHSAPSFLGRVAAVCMGKHAPHACHEDCLALLAHCLGPDVDVVDQRAWDYGFVAAFIACDPLHAALAAPTSTSALVVLHMCLRYTDFARAATPPYAIPLPVVLAAVAAVATHTALALAILHYMASSDATRRLIVDTAALDAFLVVAAPLLAQGDVQALARKLLDAATDDHVARDTAIVPLLVAAYLPKDLLHVSVLSFLGHLALLSPAWCTLVLTAVRAAASARTLLAKNVESIHARTCSRASVNAAAVVSPPDMLRVYLFAITMDEGTSSSPPLWRDVSTAICFVQDILSWHDRQLTNDDPAFRRRFGQIYPVLLYCTSRLLHPTADHGGNASIVSDADVPWQGDILRGVLHILTRATDTAIQVSSLNTLLAINKLWRADAKLLQLLECSSDSKAAIERIVGLLTTSKTAALEMLTLLVTAGGDVVDTLKALGVKAQLECLEINSPHEKAMTTAILNLLGYSIDLSEAFVLDLAAFCDETTDGAARAARLAKMQATLDMDVVTDDAILERVIPTLVAAAARGPTFRNECIQCLAKVAGFSAFAACDSAPPTLLRLYVDEFNTLTGANQDVVMDMLLSLHARGVTANGFGFWSWRDAFPTLCALATSLVGCNMAATGRILTFLYRVATSSPADATASFLVEIVVPDANCLVPLCPLLMEPPPAPHKTLESLTKPATIAHAHLFRLLQALATHALASHVLESTASVFDAIVGCLVRYTLPPKQPNVALAYLADLATIVLQFTHVLLPSAFAFDNGLKHLVTAVEDLSMDPRRLALLLRLLSDLTQLPPVVLAFHRLQCLDAFVRLFTSTSTIANQVPLLACLAQSARAGLESEVVSRLALASRGTSTNGALALLHCLNQLTRDAQAHAAYLLSALLLREPELGAGCVSLLLECLEAVDLDVVRHVLVCLSSILHVDGTQEALLRHATVPVLAQILHRADAPCNEHVFRVLAILCSKHKTVCRRVVAANLLPLLLTTVRDLDQPPHNLFHVAWVLSCVTQDADLARRLCECDADVVLELIQYIEYFASPTASKILRVAVHVWGEQQRTAELDIPVDKVATKLLAYVAEVTEPKAQKNTGRVLCLLFHLPALDAVDDVVARVVQYLLNALHGGIDKLTVASLTALAAGLTPETNSNRIIRASVTTNDANLVLLLRLVTPASVHPVLNRLLLALELLTALVHTDDGDPDAAVLARLEPLALPPLLHLLEHDPLTQLNPPTIKALLGLLGTLTRGNVALALSPLMVGAMKRLVEIVQTADAVDATTYHAEALHVLVNLAAVLDLRQSIVLHGGLRALLAALADHDHENGAQLQLLLLGIASLSADDLAKQTIDFTTHVPRFLRLLSAPNANVQALAVWIVSNICVVDSVRRLINAQNGASVLQSLLNEVSNTGPAARPLSSSKRIREMAPKAIKELGFEPLHL</sequence>
<dbReference type="PANTHER" id="PTHR47249:SF1">
    <property type="entry name" value="VACUOLAR PROTEIN 8"/>
    <property type="match status" value="1"/>
</dbReference>
<evidence type="ECO:0000313" key="11">
    <source>
        <dbReference type="Proteomes" id="UP000332933"/>
    </source>
</evidence>
<proteinExistence type="inferred from homology"/>
<name>A0A485L6M0_9STRA</name>
<keyword evidence="4" id="KW-0677">Repeat</keyword>
<dbReference type="PANTHER" id="PTHR47249">
    <property type="entry name" value="VACUOLAR PROTEIN 8"/>
    <property type="match status" value="1"/>
</dbReference>
<dbReference type="GO" id="GO:0043495">
    <property type="term" value="F:protein-membrane adaptor activity"/>
    <property type="evidence" value="ECO:0007669"/>
    <property type="project" value="InterPro"/>
</dbReference>
<accession>A0A485L6M0</accession>
<evidence type="ECO:0000256" key="3">
    <source>
        <dbReference type="ARBA" id="ARBA00022554"/>
    </source>
</evidence>
<dbReference type="GO" id="GO:0005774">
    <property type="term" value="C:vacuolar membrane"/>
    <property type="evidence" value="ECO:0007669"/>
    <property type="project" value="UniProtKB-SubCell"/>
</dbReference>
<evidence type="ECO:0000256" key="1">
    <source>
        <dbReference type="ARBA" id="ARBA00004592"/>
    </source>
</evidence>
<keyword evidence="3" id="KW-0926">Vacuole</keyword>
<gene>
    <name evidence="10" type="primary">Aste57867_15670</name>
    <name evidence="9" type="ORF">As57867_015614</name>
    <name evidence="10" type="ORF">ASTE57867_15670</name>
</gene>
<reference evidence="10 11" key="1">
    <citation type="submission" date="2019-03" db="EMBL/GenBank/DDBJ databases">
        <authorList>
            <person name="Gaulin E."/>
            <person name="Dumas B."/>
        </authorList>
    </citation>
    <scope>NUCLEOTIDE SEQUENCE [LARGE SCALE GENOMIC DNA]</scope>
    <source>
        <strain evidence="10">CBS 568.67</strain>
    </source>
</reference>
<evidence type="ECO:0000313" key="10">
    <source>
        <dbReference type="EMBL" id="VFT92464.1"/>
    </source>
</evidence>
<evidence type="ECO:0000313" key="9">
    <source>
        <dbReference type="EMBL" id="KAF0693365.1"/>
    </source>
</evidence>
<dbReference type="InterPro" id="IPR000225">
    <property type="entry name" value="Armadillo"/>
</dbReference>
<dbReference type="Proteomes" id="UP000332933">
    <property type="component" value="Unassembled WGS sequence"/>
</dbReference>
<evidence type="ECO:0000256" key="5">
    <source>
        <dbReference type="ARBA" id="ARBA00023136"/>
    </source>
</evidence>
<protein>
    <recommendedName>
        <fullName evidence="7">Vacuolar protein 8</fullName>
    </recommendedName>
</protein>
<dbReference type="InterPro" id="IPR016024">
    <property type="entry name" value="ARM-type_fold"/>
</dbReference>
<dbReference type="GO" id="GO:0071562">
    <property type="term" value="P:nucleus-vacuole junction assembly"/>
    <property type="evidence" value="ECO:0007669"/>
    <property type="project" value="InterPro"/>
</dbReference>
<keyword evidence="6" id="KW-0449">Lipoprotein</keyword>
<dbReference type="EMBL" id="CAADRA010005729">
    <property type="protein sequence ID" value="VFT92464.1"/>
    <property type="molecule type" value="Genomic_DNA"/>
</dbReference>
<organism evidence="10 11">
    <name type="scientific">Aphanomyces stellatus</name>
    <dbReference type="NCBI Taxonomy" id="120398"/>
    <lineage>
        <taxon>Eukaryota</taxon>
        <taxon>Sar</taxon>
        <taxon>Stramenopiles</taxon>
        <taxon>Oomycota</taxon>
        <taxon>Saprolegniomycetes</taxon>
        <taxon>Saprolegniales</taxon>
        <taxon>Verrucalvaceae</taxon>
        <taxon>Aphanomyces</taxon>
    </lineage>
</organism>
<evidence type="ECO:0000256" key="4">
    <source>
        <dbReference type="ARBA" id="ARBA00022737"/>
    </source>
</evidence>
<comment type="similarity">
    <text evidence="2">Belongs to the beta-catenin family.</text>
</comment>
<dbReference type="InterPro" id="IPR045156">
    <property type="entry name" value="Vac8"/>
</dbReference>
<evidence type="ECO:0000256" key="2">
    <source>
        <dbReference type="ARBA" id="ARBA00005462"/>
    </source>
</evidence>
<evidence type="ECO:0000256" key="7">
    <source>
        <dbReference type="ARBA" id="ARBA00026209"/>
    </source>
</evidence>
<keyword evidence="5" id="KW-0472">Membrane</keyword>
<dbReference type="InterPro" id="IPR011989">
    <property type="entry name" value="ARM-like"/>
</dbReference>
<dbReference type="Gene3D" id="1.25.10.10">
    <property type="entry name" value="Leucine-rich Repeat Variant"/>
    <property type="match status" value="10"/>
</dbReference>
<feature type="region of interest" description="Disordered" evidence="8">
    <location>
        <begin position="1478"/>
        <end position="1511"/>
    </location>
</feature>
<dbReference type="SMART" id="SM00185">
    <property type="entry name" value="ARM"/>
    <property type="match status" value="23"/>
</dbReference>
<dbReference type="SUPFAM" id="SSF48371">
    <property type="entry name" value="ARM repeat"/>
    <property type="match status" value="9"/>
</dbReference>
<keyword evidence="11" id="KW-1185">Reference proteome</keyword>